<sequence length="319" mass="35350">MPHPRELEIDARLRHPVVRDLAWLLQAPDLLDTPYPGRPRLGELALDDPERRQAWLRALEQQPGELEQAVAHRLGGRLGLYHEALWHFLIARAPGTRLLATNLAIRDARGVTLGELDLLYRRRGDAAVVHLELAIKYYLGLETGPGGSTAPARWIGPGCADSLAIKSRRALTHQLTMSRRPEARERLAAYGDADVERRLALLGVLFRPVVTHDGNALPLPHGTTADALIGEWLPLSAWARHSGGLAAPVRGAFLDKPHWLAPPPDDRLMPLGALTGALLARFRARRTPCQLTLREADGARRRVFVVPDGWPHLIPLMPR</sequence>
<dbReference type="InterPro" id="IPR015003">
    <property type="entry name" value="DUF1853"/>
</dbReference>
<gene>
    <name evidence="1" type="ORF">KGQ91_15625</name>
</gene>
<dbReference type="EMBL" id="JAGXFD010000002">
    <property type="protein sequence ID" value="MBZ9569099.1"/>
    <property type="molecule type" value="Genomic_DNA"/>
</dbReference>
<name>A0ABS7X3Q7_9GAMM</name>
<evidence type="ECO:0000313" key="1">
    <source>
        <dbReference type="EMBL" id="MBZ9569099.1"/>
    </source>
</evidence>
<keyword evidence="2" id="KW-1185">Reference proteome</keyword>
<comment type="caution">
    <text evidence="1">The sequence shown here is derived from an EMBL/GenBank/DDBJ whole genome shotgun (WGS) entry which is preliminary data.</text>
</comment>
<evidence type="ECO:0000313" key="2">
    <source>
        <dbReference type="Proteomes" id="UP001319883"/>
    </source>
</evidence>
<reference evidence="1 2" key="1">
    <citation type="submission" date="2021-05" db="EMBL/GenBank/DDBJ databases">
        <title>Petroleum and Energy Research Collection (APPE): ex situ preservation of microbial diversity associated with the oil industry and exploitation of its biotechnological potential.</title>
        <authorList>
            <person name="Paixao C.T.M."/>
            <person name="Gomes M.B."/>
            <person name="Oliveira V.M."/>
        </authorList>
    </citation>
    <scope>NUCLEOTIDE SEQUENCE [LARGE SCALE GENOMIC DNA]</scope>
    <source>
        <strain evidence="1 2">LIT2</strain>
    </source>
</reference>
<proteinExistence type="predicted"/>
<organism evidence="1 2">
    <name type="scientific">Modicisalibacter tunisiensis</name>
    <dbReference type="NCBI Taxonomy" id="390637"/>
    <lineage>
        <taxon>Bacteria</taxon>
        <taxon>Pseudomonadati</taxon>
        <taxon>Pseudomonadota</taxon>
        <taxon>Gammaproteobacteria</taxon>
        <taxon>Oceanospirillales</taxon>
        <taxon>Halomonadaceae</taxon>
        <taxon>Modicisalibacter</taxon>
    </lineage>
</organism>
<dbReference type="Proteomes" id="UP001319883">
    <property type="component" value="Unassembled WGS sequence"/>
</dbReference>
<dbReference type="Pfam" id="PF08907">
    <property type="entry name" value="DUF1853"/>
    <property type="match status" value="1"/>
</dbReference>
<dbReference type="RefSeq" id="WP_224414391.1">
    <property type="nucleotide sequence ID" value="NZ_JAGXFC010000001.1"/>
</dbReference>
<accession>A0ABS7X3Q7</accession>
<protein>
    <submittedName>
        <fullName evidence="1">DUF1853 family protein</fullName>
    </submittedName>
</protein>